<dbReference type="Pfam" id="PF08238">
    <property type="entry name" value="Sel1"/>
    <property type="match status" value="2"/>
</dbReference>
<feature type="region of interest" description="Disordered" evidence="1">
    <location>
        <begin position="211"/>
        <end position="254"/>
    </location>
</feature>
<dbReference type="SUPFAM" id="SSF81901">
    <property type="entry name" value="HCP-like"/>
    <property type="match status" value="1"/>
</dbReference>
<dbReference type="InterPro" id="IPR036680">
    <property type="entry name" value="SPOR-like_sf"/>
</dbReference>
<organism evidence="4 5">
    <name type="scientific">Erythrobacter dokdonensis DSW-74</name>
    <dbReference type="NCBI Taxonomy" id="1300349"/>
    <lineage>
        <taxon>Bacteria</taxon>
        <taxon>Pseudomonadati</taxon>
        <taxon>Pseudomonadota</taxon>
        <taxon>Alphaproteobacteria</taxon>
        <taxon>Sphingomonadales</taxon>
        <taxon>Erythrobacteraceae</taxon>
        <taxon>Erythrobacter/Porphyrobacter group</taxon>
        <taxon>Erythrobacter</taxon>
    </lineage>
</organism>
<keyword evidence="2" id="KW-0732">Signal</keyword>
<dbReference type="SMART" id="SM00671">
    <property type="entry name" value="SEL1"/>
    <property type="match status" value="2"/>
</dbReference>
<dbReference type="EMBL" id="LZYB01000003">
    <property type="protein sequence ID" value="OBV11310.1"/>
    <property type="molecule type" value="Genomic_DNA"/>
</dbReference>
<reference evidence="4 5" key="1">
    <citation type="submission" date="2016-06" db="EMBL/GenBank/DDBJ databases">
        <title>Genome sequence of Porphyrobacter dokdonensis DSW-74.</title>
        <authorList>
            <person name="Kim J.F."/>
            <person name="Song J.Y."/>
        </authorList>
    </citation>
    <scope>NUCLEOTIDE SEQUENCE [LARGE SCALE GENOMIC DNA]</scope>
    <source>
        <strain evidence="4 5">DSW-74</strain>
    </source>
</reference>
<feature type="compositionally biased region" description="Low complexity" evidence="1">
    <location>
        <begin position="211"/>
        <end position="245"/>
    </location>
</feature>
<evidence type="ECO:0000256" key="2">
    <source>
        <dbReference type="SAM" id="SignalP"/>
    </source>
</evidence>
<dbReference type="Gene3D" id="1.25.40.10">
    <property type="entry name" value="Tetratricopeptide repeat domain"/>
    <property type="match status" value="1"/>
</dbReference>
<keyword evidence="5" id="KW-1185">Reference proteome</keyword>
<feature type="chain" id="PRO_5008355050" evidence="2">
    <location>
        <begin position="27"/>
        <end position="330"/>
    </location>
</feature>
<proteinExistence type="predicted"/>
<protein>
    <submittedName>
        <fullName evidence="4">Sporulation related protein, Sel1 repeat protein</fullName>
    </submittedName>
</protein>
<name>A0A1A7BJE1_9SPHN</name>
<evidence type="ECO:0000256" key="1">
    <source>
        <dbReference type="SAM" id="MobiDB-lite"/>
    </source>
</evidence>
<dbReference type="GO" id="GO:0042834">
    <property type="term" value="F:peptidoglycan binding"/>
    <property type="evidence" value="ECO:0007669"/>
    <property type="project" value="InterPro"/>
</dbReference>
<dbReference type="PANTHER" id="PTHR45011">
    <property type="entry name" value="DAP3-BINDING CELL DEATH ENHANCER 1"/>
    <property type="match status" value="1"/>
</dbReference>
<dbReference type="Proteomes" id="UP000092484">
    <property type="component" value="Unassembled WGS sequence"/>
</dbReference>
<dbReference type="AlphaFoldDB" id="A0A1A7BJE1"/>
<dbReference type="InterPro" id="IPR007730">
    <property type="entry name" value="SPOR-like_dom"/>
</dbReference>
<dbReference type="RefSeq" id="WP_068863995.1">
    <property type="nucleotide sequence ID" value="NZ_LZYB01000003.1"/>
</dbReference>
<dbReference type="STRING" id="1300349.I603_1718"/>
<feature type="signal peptide" evidence="2">
    <location>
        <begin position="1"/>
        <end position="26"/>
    </location>
</feature>
<dbReference type="SUPFAM" id="SSF110997">
    <property type="entry name" value="Sporulation related repeat"/>
    <property type="match status" value="1"/>
</dbReference>
<comment type="caution">
    <text evidence="4">The sequence shown here is derived from an EMBL/GenBank/DDBJ whole genome shotgun (WGS) entry which is preliminary data.</text>
</comment>
<gene>
    <name evidence="4" type="ORF">I603_1718</name>
</gene>
<evidence type="ECO:0000313" key="4">
    <source>
        <dbReference type="EMBL" id="OBV11310.1"/>
    </source>
</evidence>
<dbReference type="PANTHER" id="PTHR45011:SF1">
    <property type="entry name" value="DAP3-BINDING CELL DEATH ENHANCER 1"/>
    <property type="match status" value="1"/>
</dbReference>
<dbReference type="PROSITE" id="PS51724">
    <property type="entry name" value="SPOR"/>
    <property type="match status" value="1"/>
</dbReference>
<dbReference type="Gene3D" id="3.30.70.1070">
    <property type="entry name" value="Sporulation related repeat"/>
    <property type="match status" value="1"/>
</dbReference>
<dbReference type="InterPro" id="IPR011990">
    <property type="entry name" value="TPR-like_helical_dom_sf"/>
</dbReference>
<evidence type="ECO:0000259" key="3">
    <source>
        <dbReference type="PROSITE" id="PS51724"/>
    </source>
</evidence>
<dbReference type="Pfam" id="PF05036">
    <property type="entry name" value="SPOR"/>
    <property type="match status" value="1"/>
</dbReference>
<dbReference type="PATRIC" id="fig|1300349.4.peg.1710"/>
<dbReference type="InterPro" id="IPR052748">
    <property type="entry name" value="ISR_Activator"/>
</dbReference>
<feature type="domain" description="SPOR" evidence="3">
    <location>
        <begin position="251"/>
        <end position="330"/>
    </location>
</feature>
<accession>A0A1A7BJE1</accession>
<evidence type="ECO:0000313" key="5">
    <source>
        <dbReference type="Proteomes" id="UP000092484"/>
    </source>
</evidence>
<dbReference type="InterPro" id="IPR006597">
    <property type="entry name" value="Sel1-like"/>
</dbReference>
<sequence length="330" mass="34151">MVWTFAGTRAVAAAALVALAAGPVLADVKAGVDAWEAGDYTRAVAEWQEPAAAGDADALFNLAQAYRIGRGVDADSVRARQLYEEAARRGHVKAADNFGLMLFQEGEQGKAMPLIRAAADRGDPRAQYVLGLSHFNADYAPRDWVRAYALMTLAQGQGLPQAQDALAQMDRYVPLIQRQQAQSVARQLESEAQTRRNAELTAAELGAGASAGAGAPVAATPRQAVRTNPAPAAAPAPARVARTAPAPAPTAPAGGNWRVQLGAFGVAGNADRLWSQLSGHPALAGTTKTLVPGSKVTRLLASGFASKAAAEQACASLKRQGQACLVAGRG</sequence>